<dbReference type="InterPro" id="IPR014352">
    <property type="entry name" value="FERM/acyl-CoA-bd_prot_sf"/>
</dbReference>
<dbReference type="PANTHER" id="PTHR13429">
    <property type="entry name" value="FERM DOMAIN (PROTEIN4.1-EZRIN-RADIXIN-MOESIN) FAMILY"/>
    <property type="match status" value="1"/>
</dbReference>
<comment type="caution">
    <text evidence="3">The sequence shown here is derived from an EMBL/GenBank/DDBJ whole genome shotgun (WGS) entry which is preliminary data.</text>
</comment>
<feature type="domain" description="FERM" evidence="2">
    <location>
        <begin position="1"/>
        <end position="247"/>
    </location>
</feature>
<dbReference type="InterPro" id="IPR047145">
    <property type="entry name" value="FRMD6-like"/>
</dbReference>
<dbReference type="PROSITE" id="PS50057">
    <property type="entry name" value="FERM_3"/>
    <property type="match status" value="1"/>
</dbReference>
<feature type="region of interest" description="Disordered" evidence="1">
    <location>
        <begin position="253"/>
        <end position="298"/>
    </location>
</feature>
<feature type="compositionally biased region" description="Low complexity" evidence="1">
    <location>
        <begin position="282"/>
        <end position="298"/>
    </location>
</feature>
<evidence type="ECO:0000313" key="4">
    <source>
        <dbReference type="Proteomes" id="UP000198287"/>
    </source>
</evidence>
<feature type="compositionally biased region" description="Basic residues" evidence="1">
    <location>
        <begin position="666"/>
        <end position="675"/>
    </location>
</feature>
<evidence type="ECO:0000256" key="1">
    <source>
        <dbReference type="SAM" id="MobiDB-lite"/>
    </source>
</evidence>
<feature type="region of interest" description="Disordered" evidence="1">
    <location>
        <begin position="778"/>
        <end position="838"/>
    </location>
</feature>
<feature type="region of interest" description="Disordered" evidence="1">
    <location>
        <begin position="1365"/>
        <end position="1399"/>
    </location>
</feature>
<dbReference type="InterPro" id="IPR018980">
    <property type="entry name" value="FERM_PH-like_C"/>
</dbReference>
<feature type="compositionally biased region" description="Low complexity" evidence="1">
    <location>
        <begin position="917"/>
        <end position="931"/>
    </location>
</feature>
<feature type="compositionally biased region" description="Acidic residues" evidence="1">
    <location>
        <begin position="604"/>
        <end position="621"/>
    </location>
</feature>
<feature type="compositionally biased region" description="Low complexity" evidence="1">
    <location>
        <begin position="954"/>
        <end position="971"/>
    </location>
</feature>
<dbReference type="Gene3D" id="2.30.29.30">
    <property type="entry name" value="Pleckstrin-homology domain (PH domain)/Phosphotyrosine-binding domain (PTB)"/>
    <property type="match status" value="1"/>
</dbReference>
<feature type="compositionally biased region" description="Basic residues" evidence="1">
    <location>
        <begin position="389"/>
        <end position="410"/>
    </location>
</feature>
<feature type="region of interest" description="Disordered" evidence="1">
    <location>
        <begin position="1225"/>
        <end position="1258"/>
    </location>
</feature>
<feature type="region of interest" description="Disordered" evidence="1">
    <location>
        <begin position="907"/>
        <end position="1010"/>
    </location>
</feature>
<dbReference type="InterPro" id="IPR019748">
    <property type="entry name" value="FERM_central"/>
</dbReference>
<evidence type="ECO:0000259" key="2">
    <source>
        <dbReference type="PROSITE" id="PS50057"/>
    </source>
</evidence>
<accession>A0A226DD06</accession>
<feature type="compositionally biased region" description="Low complexity" evidence="1">
    <location>
        <begin position="435"/>
        <end position="445"/>
    </location>
</feature>
<dbReference type="InterPro" id="IPR011993">
    <property type="entry name" value="PH-like_dom_sf"/>
</dbReference>
<feature type="compositionally biased region" description="Basic and acidic residues" evidence="1">
    <location>
        <begin position="716"/>
        <end position="730"/>
    </location>
</feature>
<organism evidence="3 4">
    <name type="scientific">Folsomia candida</name>
    <name type="common">Springtail</name>
    <dbReference type="NCBI Taxonomy" id="158441"/>
    <lineage>
        <taxon>Eukaryota</taxon>
        <taxon>Metazoa</taxon>
        <taxon>Ecdysozoa</taxon>
        <taxon>Arthropoda</taxon>
        <taxon>Hexapoda</taxon>
        <taxon>Collembola</taxon>
        <taxon>Entomobryomorpha</taxon>
        <taxon>Isotomoidea</taxon>
        <taxon>Isotomidae</taxon>
        <taxon>Proisotominae</taxon>
        <taxon>Folsomia</taxon>
    </lineage>
</organism>
<dbReference type="InterPro" id="IPR000299">
    <property type="entry name" value="FERM_domain"/>
</dbReference>
<dbReference type="PANTHER" id="PTHR13429:SF5">
    <property type="entry name" value="PROTEIN EXPANDED"/>
    <property type="match status" value="1"/>
</dbReference>
<dbReference type="EMBL" id="LNIX01000025">
    <property type="protein sequence ID" value="OXA42714.1"/>
    <property type="molecule type" value="Genomic_DNA"/>
</dbReference>
<proteinExistence type="predicted"/>
<keyword evidence="4" id="KW-1185">Reference proteome</keyword>
<dbReference type="GO" id="GO:0035332">
    <property type="term" value="P:positive regulation of hippo signaling"/>
    <property type="evidence" value="ECO:0007669"/>
    <property type="project" value="TreeGrafter"/>
</dbReference>
<feature type="region of interest" description="Disordered" evidence="1">
    <location>
        <begin position="370"/>
        <end position="451"/>
    </location>
</feature>
<feature type="compositionally biased region" description="Basic residues" evidence="1">
    <location>
        <begin position="822"/>
        <end position="834"/>
    </location>
</feature>
<feature type="compositionally biased region" description="Pro residues" evidence="1">
    <location>
        <begin position="1651"/>
        <end position="1661"/>
    </location>
</feature>
<dbReference type="Proteomes" id="UP000198287">
    <property type="component" value="Unassembled WGS sequence"/>
</dbReference>
<dbReference type="InterPro" id="IPR035963">
    <property type="entry name" value="FERM_2"/>
</dbReference>
<feature type="compositionally biased region" description="Low complexity" evidence="1">
    <location>
        <begin position="1388"/>
        <end position="1399"/>
    </location>
</feature>
<feature type="region of interest" description="Disordered" evidence="1">
    <location>
        <begin position="604"/>
        <end position="757"/>
    </location>
</feature>
<dbReference type="SMART" id="SM01196">
    <property type="entry name" value="FERM_C"/>
    <property type="match status" value="1"/>
</dbReference>
<reference evidence="3 4" key="1">
    <citation type="submission" date="2015-12" db="EMBL/GenBank/DDBJ databases">
        <title>The genome of Folsomia candida.</title>
        <authorList>
            <person name="Faddeeva A."/>
            <person name="Derks M.F."/>
            <person name="Anvar Y."/>
            <person name="Smit S."/>
            <person name="Van Straalen N."/>
            <person name="Roelofs D."/>
        </authorList>
    </citation>
    <scope>NUCLEOTIDE SEQUENCE [LARGE SCALE GENOMIC DNA]</scope>
    <source>
        <strain evidence="3 4">VU population</strain>
        <tissue evidence="3">Whole body</tissue>
    </source>
</reference>
<dbReference type="OrthoDB" id="5957665at2759"/>
<sequence length="1682" mass="182107">MFEASSLRFLFPIRRRRRRARGKEEEDGKKPAFHCRVHFYLDALPQNFDVISLHHYYLQLRQNLISAPRFPPASVVQPLAYAFQFELGDWRPCQELPRWTSSQPLFSSLANSIVRAHQMLSSLGKDAARLAFIRAVMPQYNMHLFGMTLKTKEDKYAPAWVGVTPKGIEVYQNAVGCNEIPAQPRLTFLWANITKLYFERKKYGIRGQAFPWGNSTQKLTFTASTESVPQHLLHLCRSTHQFHLSNHKILTESLNGGGQTTSGGGKGSSSLGEGSTSGGGESTSSCNSTLLSSSSKNNNNEEKMLDLSLWADGLLLTGESSEHQRVSVISNASSNTTSGIVSDRVYSLDGSEAEDLEMRELPDCCTERAHNRNSTSLESLSQRHPPPPRLRHNHQNLAIKRAHSHSHHSHLAAPSSSSNSNATSNHNHVVVNGTSNNISSNNSNSKCGAPGGEDDSESKHWYCDSDCEDCDDSTGPCRSMLVRTIGDKRGGGGGGQMNKCAGHCECNSCVTDEEQDEEDDDVEEDECDGHHHFHHNTPSMASETTLKAVDFGSGVSSTNNSSIKYAEGAVIGAKNSDCGAENGKQKVQMMEGEETESVVVVGGEVDDKDGDNTDDDGGGEIEEYKLEDEHVYGEISEDPGPPLTNKSGSNNGGGGIIMSGDAKLKTEKKKKCRRRSVSDQRYSTIEDQGDEEVEAKAPKPKPRYSCIKSVEQPQQKPERGCQCRGVKDKCCNPSRNNKHTNYKKSGDQSSSNCSESIVNNNKSAKSTCAKDCKKCLSASTSNVASSTAPTGAGGTKENGLTPKVASLKCLRKSKPSCSSNNARRHTSSRHHNHQHRGEINFSELPPVNYVEFGEKLQQGRYPSTRTVSDNFDTDSDYVQLPPLAWYPPPRPPPKKPNSLKLWKCVSKSAHGKPKQASPPSLSPPVVNLSTLPRRKSSELSCGGGDGGGEGRGNNRGCQSSLVTSRVSSRSTNAINLVGHAKPEPPPKPRKSLADLTTIGRGDDDGNHEYHNIKTGGVPVVDARFIATKPQILIQTAYATTAPVAIPSQAQVLVRGSKVLGNITPVPTNSHLTTSLQHSQSVDNIYDTVASEEPSSSGFAVPSAVTPPPYYLLTKTSAPLIIRPNNYIDVHASSVKSKLSTSTKGNLTSSAIANHYITNPSTTTAAGGGGGVFMGKNIGNRCGSVPNINNFLIGLQNLKPLSRTPIVHPAGATSCLTLNNNNHHGSTQSHAQCMQGQMQQPNSASNTTTTTSSCSSSSGACLNNNNNPRFTTVYTNQLTRSQINRYKAQLYSDIDYVIFPPKDPRVSQQEYFDSKYTSSTNSNPMLNPNNAATSAAYQLNDIPPPYLPPPPPYPSTAAVGTCSNGLSNIPPPLPKKNPKMSTRPLPNPHSSSTNVTSSLSNHSIPATMATTTTGVPPCHHNSFQSLYHPGSTNSHCSSSQYGYYTATAVSGGLNSENLQRFLSTQSFTGSHGSSAPIYYPSSVQSAPPLPPYKPSGHVIIENGMRKAVQQMMCSRNSAALTASDERLRMNIKLCRSEESLYSQPTNESMTAAEEQFQAINNLHNLPPPPPYKRPASNHPTFSSKQEAFSAAELDLAYLRARCHALELPLLRALCSEGEMLNKNTSTKAIMQAAKNRMIRPTAHAHPKLSLPPKNPLPIPPKPNNNSNHSSSSNNHNKNTTTNK</sequence>
<dbReference type="GO" id="GO:0098592">
    <property type="term" value="C:cytoplasmic side of apical plasma membrane"/>
    <property type="evidence" value="ECO:0007669"/>
    <property type="project" value="TreeGrafter"/>
</dbReference>
<dbReference type="STRING" id="158441.A0A226DD06"/>
<feature type="region of interest" description="Disordered" evidence="1">
    <location>
        <begin position="1643"/>
        <end position="1682"/>
    </location>
</feature>
<feature type="compositionally biased region" description="Polar residues" evidence="1">
    <location>
        <begin position="1225"/>
        <end position="1240"/>
    </location>
</feature>
<name>A0A226DD06_FOLCA</name>
<feature type="compositionally biased region" description="Basic and acidic residues" evidence="1">
    <location>
        <begin position="1000"/>
        <end position="1010"/>
    </location>
</feature>
<feature type="compositionally biased region" description="Low complexity" evidence="1">
    <location>
        <begin position="411"/>
        <end position="428"/>
    </location>
</feature>
<evidence type="ECO:0000313" key="3">
    <source>
        <dbReference type="EMBL" id="OXA42714.1"/>
    </source>
</evidence>
<feature type="compositionally biased region" description="Low complexity" evidence="1">
    <location>
        <begin position="1662"/>
        <end position="1682"/>
    </location>
</feature>
<dbReference type="CDD" id="cd14473">
    <property type="entry name" value="FERM_B-lobe"/>
    <property type="match status" value="1"/>
</dbReference>
<feature type="compositionally biased region" description="Low complexity" evidence="1">
    <location>
        <begin position="778"/>
        <end position="790"/>
    </location>
</feature>
<protein>
    <submittedName>
        <fullName evidence="3">FERM domain-containing protein 6</fullName>
    </submittedName>
</protein>
<feature type="compositionally biased region" description="Basic and acidic residues" evidence="1">
    <location>
        <begin position="622"/>
        <end position="632"/>
    </location>
</feature>
<feature type="compositionally biased region" description="Gly residues" evidence="1">
    <location>
        <begin position="255"/>
        <end position="267"/>
    </location>
</feature>
<dbReference type="Pfam" id="PF09380">
    <property type="entry name" value="FERM_C"/>
    <property type="match status" value="1"/>
</dbReference>
<dbReference type="SUPFAM" id="SSF50729">
    <property type="entry name" value="PH domain-like"/>
    <property type="match status" value="1"/>
</dbReference>
<dbReference type="Gene3D" id="1.20.80.10">
    <property type="match status" value="1"/>
</dbReference>
<feature type="compositionally biased region" description="Low complexity" evidence="1">
    <location>
        <begin position="1241"/>
        <end position="1258"/>
    </location>
</feature>
<gene>
    <name evidence="3" type="ORF">Fcan01_22532</name>
</gene>
<dbReference type="SUPFAM" id="SSF47031">
    <property type="entry name" value="Second domain of FERM"/>
    <property type="match status" value="1"/>
</dbReference>
<feature type="compositionally biased region" description="Gly residues" evidence="1">
    <location>
        <begin position="941"/>
        <end position="953"/>
    </location>
</feature>
<feature type="compositionally biased region" description="Polar residues" evidence="1">
    <location>
        <begin position="747"/>
        <end position="757"/>
    </location>
</feature>